<keyword evidence="2" id="KW-0472">Membrane</keyword>
<accession>A0A842HTI8</accession>
<keyword evidence="5" id="KW-1185">Reference proteome</keyword>
<keyword evidence="2" id="KW-1133">Transmembrane helix</keyword>
<dbReference type="Pfam" id="PF13717">
    <property type="entry name" value="Zn_ribbon_4"/>
    <property type="match status" value="1"/>
</dbReference>
<evidence type="ECO:0000259" key="3">
    <source>
        <dbReference type="Pfam" id="PF13717"/>
    </source>
</evidence>
<feature type="transmembrane region" description="Helical" evidence="2">
    <location>
        <begin position="122"/>
        <end position="144"/>
    </location>
</feature>
<protein>
    <submittedName>
        <fullName evidence="4">Zinc-ribbon domain-containing protein</fullName>
    </submittedName>
</protein>
<dbReference type="NCBIfam" id="TIGR02098">
    <property type="entry name" value="MJ0042_CXXC"/>
    <property type="match status" value="1"/>
</dbReference>
<evidence type="ECO:0000313" key="4">
    <source>
        <dbReference type="EMBL" id="MBC2776255.1"/>
    </source>
</evidence>
<name>A0A842HTI8_9SPHN</name>
<evidence type="ECO:0000313" key="5">
    <source>
        <dbReference type="Proteomes" id="UP000564378"/>
    </source>
</evidence>
<sequence>MILQCPACSTRYLVPDTAIGVDGRQVRCASCKHSWFAEGAALAPPPAPAPSPPPPPPAPPPAEPVQREFPDTPPPVAEEPVREEVASTRRVRDFVRHDAEEADTDPFGYEPPFKPRRNPAKMWTAIAIGLFLILGSAIGALAWFGPPGFLSGIGIGEDAAESALDVQLVRAPERRTLASGHELLSISGRIVNMTDEEQQVPDIRAELRNAQGTVVYDWTIQAPQRTLPAREMVEFNSAEIDIPRSAEELNLKFVPFDGAS</sequence>
<dbReference type="EMBL" id="JACJVJ010000001">
    <property type="protein sequence ID" value="MBC2776255.1"/>
    <property type="molecule type" value="Genomic_DNA"/>
</dbReference>
<proteinExistence type="predicted"/>
<feature type="region of interest" description="Disordered" evidence="1">
    <location>
        <begin position="42"/>
        <end position="88"/>
    </location>
</feature>
<dbReference type="InterPro" id="IPR011723">
    <property type="entry name" value="Znf/thioredoxin_put"/>
</dbReference>
<organism evidence="4 5">
    <name type="scientific">Parasphingopyxis marina</name>
    <dbReference type="NCBI Taxonomy" id="2761622"/>
    <lineage>
        <taxon>Bacteria</taxon>
        <taxon>Pseudomonadati</taxon>
        <taxon>Pseudomonadota</taxon>
        <taxon>Alphaproteobacteria</taxon>
        <taxon>Sphingomonadales</taxon>
        <taxon>Sphingomonadaceae</taxon>
        <taxon>Parasphingopyxis</taxon>
    </lineage>
</organism>
<gene>
    <name evidence="4" type="ORF">H6P80_01345</name>
</gene>
<comment type="caution">
    <text evidence="4">The sequence shown here is derived from an EMBL/GenBank/DDBJ whole genome shotgun (WGS) entry which is preliminary data.</text>
</comment>
<feature type="compositionally biased region" description="Basic and acidic residues" evidence="1">
    <location>
        <begin position="79"/>
        <end position="88"/>
    </location>
</feature>
<evidence type="ECO:0000256" key="1">
    <source>
        <dbReference type="SAM" id="MobiDB-lite"/>
    </source>
</evidence>
<feature type="domain" description="Zinc finger/thioredoxin putative" evidence="3">
    <location>
        <begin position="1"/>
        <end position="36"/>
    </location>
</feature>
<dbReference type="RefSeq" id="WP_185799555.1">
    <property type="nucleotide sequence ID" value="NZ_JACJVJ010000001.1"/>
</dbReference>
<evidence type="ECO:0000256" key="2">
    <source>
        <dbReference type="SAM" id="Phobius"/>
    </source>
</evidence>
<reference evidence="4 5" key="1">
    <citation type="submission" date="2020-08" db="EMBL/GenBank/DDBJ databases">
        <title>Draft genome sequence of Parasphingopyxis sp. GrpM-11.</title>
        <authorList>
            <person name="Oh J."/>
            <person name="Roh D.-H."/>
        </authorList>
    </citation>
    <scope>NUCLEOTIDE SEQUENCE [LARGE SCALE GENOMIC DNA]</scope>
    <source>
        <strain evidence="4 5">GrpM-11</strain>
    </source>
</reference>
<keyword evidence="2" id="KW-0812">Transmembrane</keyword>
<feature type="compositionally biased region" description="Pro residues" evidence="1">
    <location>
        <begin position="43"/>
        <end position="63"/>
    </location>
</feature>
<dbReference type="Proteomes" id="UP000564378">
    <property type="component" value="Unassembled WGS sequence"/>
</dbReference>
<dbReference type="AlphaFoldDB" id="A0A842HTI8"/>